<dbReference type="Proteomes" id="UP000789901">
    <property type="component" value="Unassembled WGS sequence"/>
</dbReference>
<sequence>AFYELQLNEKLLKSFEQSKLYVKECCLDWVVENFMEIGLPVNNFCKQIIDEMTVTF</sequence>
<reference evidence="1 2" key="1">
    <citation type="submission" date="2021-06" db="EMBL/GenBank/DDBJ databases">
        <authorList>
            <person name="Kallberg Y."/>
            <person name="Tangrot J."/>
            <person name="Rosling A."/>
        </authorList>
    </citation>
    <scope>NUCLEOTIDE SEQUENCE [LARGE SCALE GENOMIC DNA]</scope>
    <source>
        <strain evidence="1 2">120-4 pot B 10/14</strain>
    </source>
</reference>
<comment type="caution">
    <text evidence="1">The sequence shown here is derived from an EMBL/GenBank/DDBJ whole genome shotgun (WGS) entry which is preliminary data.</text>
</comment>
<name>A0ABN7X1R7_GIGMA</name>
<keyword evidence="2" id="KW-1185">Reference proteome</keyword>
<proteinExistence type="predicted"/>
<accession>A0ABN7X1R7</accession>
<feature type="non-terminal residue" evidence="1">
    <location>
        <position position="1"/>
    </location>
</feature>
<organism evidence="1 2">
    <name type="scientific">Gigaspora margarita</name>
    <dbReference type="NCBI Taxonomy" id="4874"/>
    <lineage>
        <taxon>Eukaryota</taxon>
        <taxon>Fungi</taxon>
        <taxon>Fungi incertae sedis</taxon>
        <taxon>Mucoromycota</taxon>
        <taxon>Glomeromycotina</taxon>
        <taxon>Glomeromycetes</taxon>
        <taxon>Diversisporales</taxon>
        <taxon>Gigasporaceae</taxon>
        <taxon>Gigaspora</taxon>
    </lineage>
</organism>
<dbReference type="EMBL" id="CAJVQB010076593">
    <property type="protein sequence ID" value="CAG8844627.1"/>
    <property type="molecule type" value="Genomic_DNA"/>
</dbReference>
<evidence type="ECO:0000313" key="1">
    <source>
        <dbReference type="EMBL" id="CAG8844627.1"/>
    </source>
</evidence>
<gene>
    <name evidence="1" type="ORF">GMARGA_LOCUS37200</name>
</gene>
<evidence type="ECO:0000313" key="2">
    <source>
        <dbReference type="Proteomes" id="UP000789901"/>
    </source>
</evidence>
<protein>
    <submittedName>
        <fullName evidence="1">6664_t:CDS:1</fullName>
    </submittedName>
</protein>